<feature type="transmembrane region" description="Helical" evidence="5">
    <location>
        <begin position="69"/>
        <end position="88"/>
    </location>
</feature>
<accession>A0A0X8JLA2</accession>
<dbReference type="Proteomes" id="UP000069241">
    <property type="component" value="Chromosome"/>
</dbReference>
<reference evidence="7" key="1">
    <citation type="submission" date="2016-02" db="EMBL/GenBank/DDBJ databases">
        <authorList>
            <person name="Holder M.E."/>
            <person name="Ajami N.J."/>
            <person name="Petrosino J.F."/>
        </authorList>
    </citation>
    <scope>NUCLEOTIDE SEQUENCE [LARGE SCALE GENOMIC DNA]</scope>
    <source>
        <strain evidence="7">CCUG 45958</strain>
    </source>
</reference>
<keyword evidence="3 5" id="KW-1133">Transmembrane helix</keyword>
<dbReference type="KEGG" id="dfi:AXF13_12515"/>
<feature type="transmembrane region" description="Helical" evidence="5">
    <location>
        <begin position="135"/>
        <end position="161"/>
    </location>
</feature>
<dbReference type="STRING" id="44742.AXF13_12515"/>
<comment type="similarity">
    <text evidence="5">Belongs to the 4-toluene sulfonate uptake permease (TSUP) (TC 2.A.102) family.</text>
</comment>
<feature type="transmembrane region" description="Helical" evidence="5">
    <location>
        <begin position="204"/>
        <end position="224"/>
    </location>
</feature>
<dbReference type="PANTHER" id="PTHR43701">
    <property type="entry name" value="MEMBRANE TRANSPORTER PROTEIN MJ0441-RELATED"/>
    <property type="match status" value="1"/>
</dbReference>
<protein>
    <recommendedName>
        <fullName evidence="5">Probable membrane transporter protein</fullName>
    </recommendedName>
</protein>
<evidence type="ECO:0000256" key="2">
    <source>
        <dbReference type="ARBA" id="ARBA00022692"/>
    </source>
</evidence>
<keyword evidence="4 5" id="KW-0472">Membrane</keyword>
<evidence type="ECO:0000256" key="3">
    <source>
        <dbReference type="ARBA" id="ARBA00022989"/>
    </source>
</evidence>
<proteinExistence type="inferred from homology"/>
<evidence type="ECO:0000256" key="1">
    <source>
        <dbReference type="ARBA" id="ARBA00004141"/>
    </source>
</evidence>
<dbReference type="InterPro" id="IPR002781">
    <property type="entry name" value="TM_pro_TauE-like"/>
</dbReference>
<evidence type="ECO:0000256" key="4">
    <source>
        <dbReference type="ARBA" id="ARBA00023136"/>
    </source>
</evidence>
<evidence type="ECO:0000256" key="5">
    <source>
        <dbReference type="RuleBase" id="RU363041"/>
    </source>
</evidence>
<dbReference type="RefSeq" id="WP_062253714.1">
    <property type="nucleotide sequence ID" value="NZ_CP014229.1"/>
</dbReference>
<feature type="transmembrane region" description="Helical" evidence="5">
    <location>
        <begin position="94"/>
        <end position="115"/>
    </location>
</feature>
<feature type="transmembrane region" description="Helical" evidence="5">
    <location>
        <begin position="35"/>
        <end position="57"/>
    </location>
</feature>
<gene>
    <name evidence="6" type="ORF">AXF13_12515</name>
</gene>
<comment type="subcellular location">
    <subcellularLocation>
        <location evidence="5">Cell membrane</location>
        <topology evidence="5">Multi-pass membrane protein</topology>
    </subcellularLocation>
    <subcellularLocation>
        <location evidence="1">Membrane</location>
        <topology evidence="1">Multi-pass membrane protein</topology>
    </subcellularLocation>
</comment>
<keyword evidence="7" id="KW-1185">Reference proteome</keyword>
<dbReference type="EMBL" id="CP014229">
    <property type="protein sequence ID" value="AMD90880.1"/>
    <property type="molecule type" value="Genomic_DNA"/>
</dbReference>
<dbReference type="PANTHER" id="PTHR43701:SF5">
    <property type="entry name" value="MEMBRANE TRANSPORTER PROTEIN-RELATED"/>
    <property type="match status" value="1"/>
</dbReference>
<dbReference type="GO" id="GO:0005886">
    <property type="term" value="C:plasma membrane"/>
    <property type="evidence" value="ECO:0007669"/>
    <property type="project" value="UniProtKB-SubCell"/>
</dbReference>
<dbReference type="Pfam" id="PF01925">
    <property type="entry name" value="TauE"/>
    <property type="match status" value="1"/>
</dbReference>
<evidence type="ECO:0000313" key="6">
    <source>
        <dbReference type="EMBL" id="AMD90880.1"/>
    </source>
</evidence>
<feature type="transmembrane region" description="Helical" evidence="5">
    <location>
        <begin position="173"/>
        <end position="197"/>
    </location>
</feature>
<dbReference type="AlphaFoldDB" id="A0A0X8JLA2"/>
<keyword evidence="2 5" id="KW-0812">Transmembrane</keyword>
<dbReference type="InterPro" id="IPR051598">
    <property type="entry name" value="TSUP/Inactive_protease-like"/>
</dbReference>
<sequence>MLVFAAMLLLGAVIGFVGAGGAGVMITLLTVGFDVPIHTALGTSLAAMAFTTLSGSYSHFREGNVLRRLGLAMGLFGAVGAFCGALISSSLDTAVLTPLTAAALLLSALLIYLRIFHPHSPLFRQRFLTPRGGRFWLLAGLTGLINGLISGACGVGAASFIQLSLLLVFNAPLYQTVGTTMLVILPIAVLGGVGFLSAGHLEPLLFVQVLLGQTIGAFFGAKLTRLAPQILLKIAMVALPAFGGFILFLAR</sequence>
<keyword evidence="5" id="KW-1003">Cell membrane</keyword>
<feature type="transmembrane region" description="Helical" evidence="5">
    <location>
        <begin position="230"/>
        <end position="250"/>
    </location>
</feature>
<name>A0A0X8JLA2_9BACT</name>
<evidence type="ECO:0000313" key="7">
    <source>
        <dbReference type="Proteomes" id="UP000069241"/>
    </source>
</evidence>
<organism evidence="6 7">
    <name type="scientific">Desulfovibrio fairfieldensis</name>
    <dbReference type="NCBI Taxonomy" id="44742"/>
    <lineage>
        <taxon>Bacteria</taxon>
        <taxon>Pseudomonadati</taxon>
        <taxon>Thermodesulfobacteriota</taxon>
        <taxon>Desulfovibrionia</taxon>
        <taxon>Desulfovibrionales</taxon>
        <taxon>Desulfovibrionaceae</taxon>
        <taxon>Desulfovibrio</taxon>
    </lineage>
</organism>